<proteinExistence type="predicted"/>
<sequence length="345" mass="40610">MARASYAHPTAASLAKQFSQRSKDTKESNRTNTTELSTSGSNQRRPRGSGPTHHSIRTFNANGDHIDNGFVIKPARDKICHFAKLSPELRIKIYNHVLNVSHCLFVTSGYYDRTPLLGRLAWPTLLRVCRVIRHEASYEFYSKTTFKGIIYDNNFEGVYTWYERIPASSRVHLQRNRNLTLQFQLTEDPYHYISMLTWSPRGNRICWNETRLCGNLYEAPDHQRPIFVSISRLLKWFLWCAKPMHRNIPWRYQVVRRFWSPRGHCLCAEDLLDLFRQTLGMFIHRVKRYVRLSSEQKQLMAHEALNLLRELETLHTVNDIERSRRWEVGAALFRQWLADVESASK</sequence>
<dbReference type="PANTHER" id="PTHR42085:SF1">
    <property type="entry name" value="F-BOX DOMAIN-CONTAINING PROTEIN"/>
    <property type="match status" value="1"/>
</dbReference>
<gene>
    <name evidence="2" type="ORF">K432DRAFT_358654</name>
</gene>
<dbReference type="OrthoDB" id="3942472at2759"/>
<dbReference type="EMBL" id="KV745131">
    <property type="protein sequence ID" value="OCK77391.1"/>
    <property type="molecule type" value="Genomic_DNA"/>
</dbReference>
<name>A0A8E2E4T7_9PEZI</name>
<feature type="region of interest" description="Disordered" evidence="1">
    <location>
        <begin position="1"/>
        <end position="54"/>
    </location>
</feature>
<reference evidence="2 3" key="1">
    <citation type="journal article" date="2016" name="Nat. Commun.">
        <title>Ectomycorrhizal ecology is imprinted in the genome of the dominant symbiotic fungus Cenococcum geophilum.</title>
        <authorList>
            <consortium name="DOE Joint Genome Institute"/>
            <person name="Peter M."/>
            <person name="Kohler A."/>
            <person name="Ohm R.A."/>
            <person name="Kuo A."/>
            <person name="Krutzmann J."/>
            <person name="Morin E."/>
            <person name="Arend M."/>
            <person name="Barry K.W."/>
            <person name="Binder M."/>
            <person name="Choi C."/>
            <person name="Clum A."/>
            <person name="Copeland A."/>
            <person name="Grisel N."/>
            <person name="Haridas S."/>
            <person name="Kipfer T."/>
            <person name="LaButti K."/>
            <person name="Lindquist E."/>
            <person name="Lipzen A."/>
            <person name="Maire R."/>
            <person name="Meier B."/>
            <person name="Mihaltcheva S."/>
            <person name="Molinier V."/>
            <person name="Murat C."/>
            <person name="Poggeler S."/>
            <person name="Quandt C.A."/>
            <person name="Sperisen C."/>
            <person name="Tritt A."/>
            <person name="Tisserant E."/>
            <person name="Crous P.W."/>
            <person name="Henrissat B."/>
            <person name="Nehls U."/>
            <person name="Egli S."/>
            <person name="Spatafora J.W."/>
            <person name="Grigoriev I.V."/>
            <person name="Martin F.M."/>
        </authorList>
    </citation>
    <scope>NUCLEOTIDE SEQUENCE [LARGE SCALE GENOMIC DNA]</scope>
    <source>
        <strain evidence="2 3">CBS 459.81</strain>
    </source>
</reference>
<accession>A0A8E2E4T7</accession>
<evidence type="ECO:0000256" key="1">
    <source>
        <dbReference type="SAM" id="MobiDB-lite"/>
    </source>
</evidence>
<feature type="compositionally biased region" description="Polar residues" evidence="1">
    <location>
        <begin position="30"/>
        <end position="43"/>
    </location>
</feature>
<evidence type="ECO:0000313" key="2">
    <source>
        <dbReference type="EMBL" id="OCK77391.1"/>
    </source>
</evidence>
<dbReference type="AlphaFoldDB" id="A0A8E2E4T7"/>
<dbReference type="Proteomes" id="UP000250266">
    <property type="component" value="Unassembled WGS sequence"/>
</dbReference>
<evidence type="ECO:0000313" key="3">
    <source>
        <dbReference type="Proteomes" id="UP000250266"/>
    </source>
</evidence>
<dbReference type="InterPro" id="IPR038883">
    <property type="entry name" value="AN11006-like"/>
</dbReference>
<protein>
    <submittedName>
        <fullName evidence="2">Uncharacterized protein</fullName>
    </submittedName>
</protein>
<organism evidence="2 3">
    <name type="scientific">Lepidopterella palustris CBS 459.81</name>
    <dbReference type="NCBI Taxonomy" id="1314670"/>
    <lineage>
        <taxon>Eukaryota</taxon>
        <taxon>Fungi</taxon>
        <taxon>Dikarya</taxon>
        <taxon>Ascomycota</taxon>
        <taxon>Pezizomycotina</taxon>
        <taxon>Dothideomycetes</taxon>
        <taxon>Pleosporomycetidae</taxon>
        <taxon>Mytilinidiales</taxon>
        <taxon>Argynnaceae</taxon>
        <taxon>Lepidopterella</taxon>
    </lineage>
</organism>
<keyword evidence="3" id="KW-1185">Reference proteome</keyword>
<dbReference type="PANTHER" id="PTHR42085">
    <property type="entry name" value="F-BOX DOMAIN-CONTAINING PROTEIN"/>
    <property type="match status" value="1"/>
</dbReference>